<evidence type="ECO:0000256" key="2">
    <source>
        <dbReference type="SAM" id="SignalP"/>
    </source>
</evidence>
<protein>
    <recommendedName>
        <fullName evidence="5">Secreted protein</fullName>
    </recommendedName>
</protein>
<feature type="signal peptide" evidence="2">
    <location>
        <begin position="1"/>
        <end position="22"/>
    </location>
</feature>
<proteinExistence type="predicted"/>
<gene>
    <name evidence="3" type="ORF">GGX14DRAFT_406616</name>
</gene>
<keyword evidence="2" id="KW-0732">Signal</keyword>
<reference evidence="3" key="1">
    <citation type="submission" date="2023-03" db="EMBL/GenBank/DDBJ databases">
        <title>Massive genome expansion in bonnet fungi (Mycena s.s.) driven by repeated elements and novel gene families across ecological guilds.</title>
        <authorList>
            <consortium name="Lawrence Berkeley National Laboratory"/>
            <person name="Harder C.B."/>
            <person name="Miyauchi S."/>
            <person name="Viragh M."/>
            <person name="Kuo A."/>
            <person name="Thoen E."/>
            <person name="Andreopoulos B."/>
            <person name="Lu D."/>
            <person name="Skrede I."/>
            <person name="Drula E."/>
            <person name="Henrissat B."/>
            <person name="Morin E."/>
            <person name="Kohler A."/>
            <person name="Barry K."/>
            <person name="LaButti K."/>
            <person name="Morin E."/>
            <person name="Salamov A."/>
            <person name="Lipzen A."/>
            <person name="Mereny Z."/>
            <person name="Hegedus B."/>
            <person name="Baldrian P."/>
            <person name="Stursova M."/>
            <person name="Weitz H."/>
            <person name="Taylor A."/>
            <person name="Grigoriev I.V."/>
            <person name="Nagy L.G."/>
            <person name="Martin F."/>
            <person name="Kauserud H."/>
        </authorList>
    </citation>
    <scope>NUCLEOTIDE SEQUENCE</scope>
    <source>
        <strain evidence="3">9144</strain>
    </source>
</reference>
<evidence type="ECO:0000256" key="1">
    <source>
        <dbReference type="SAM" id="MobiDB-lite"/>
    </source>
</evidence>
<evidence type="ECO:0000313" key="3">
    <source>
        <dbReference type="EMBL" id="KAJ7192069.1"/>
    </source>
</evidence>
<evidence type="ECO:0000313" key="4">
    <source>
        <dbReference type="Proteomes" id="UP001219525"/>
    </source>
</evidence>
<name>A0AAD6XZH9_9AGAR</name>
<feature type="region of interest" description="Disordered" evidence="1">
    <location>
        <begin position="78"/>
        <end position="122"/>
    </location>
</feature>
<sequence>MNMYSLRPLLYVLLAAVDPVRTTPSIFLLRAPHRPRQSLLRAVRALRPTAPSESVRTAHLQPWDVSVSTLANTVSTAPHTMPVLPRDPAWADAASAASVDEEKQTDTEDEDEVQAASIARQI</sequence>
<organism evidence="3 4">
    <name type="scientific">Mycena pura</name>
    <dbReference type="NCBI Taxonomy" id="153505"/>
    <lineage>
        <taxon>Eukaryota</taxon>
        <taxon>Fungi</taxon>
        <taxon>Dikarya</taxon>
        <taxon>Basidiomycota</taxon>
        <taxon>Agaricomycotina</taxon>
        <taxon>Agaricomycetes</taxon>
        <taxon>Agaricomycetidae</taxon>
        <taxon>Agaricales</taxon>
        <taxon>Marasmiineae</taxon>
        <taxon>Mycenaceae</taxon>
        <taxon>Mycena</taxon>
    </lineage>
</organism>
<keyword evidence="4" id="KW-1185">Reference proteome</keyword>
<feature type="chain" id="PRO_5041953140" description="Secreted protein" evidence="2">
    <location>
        <begin position="23"/>
        <end position="122"/>
    </location>
</feature>
<evidence type="ECO:0008006" key="5">
    <source>
        <dbReference type="Google" id="ProtNLM"/>
    </source>
</evidence>
<accession>A0AAD6XZH9</accession>
<dbReference type="EMBL" id="JARJCW010000124">
    <property type="protein sequence ID" value="KAJ7192069.1"/>
    <property type="molecule type" value="Genomic_DNA"/>
</dbReference>
<dbReference type="Proteomes" id="UP001219525">
    <property type="component" value="Unassembled WGS sequence"/>
</dbReference>
<comment type="caution">
    <text evidence="3">The sequence shown here is derived from an EMBL/GenBank/DDBJ whole genome shotgun (WGS) entry which is preliminary data.</text>
</comment>
<dbReference type="AlphaFoldDB" id="A0AAD6XZH9"/>